<evidence type="ECO:0000256" key="4">
    <source>
        <dbReference type="ARBA" id="ARBA00022989"/>
    </source>
</evidence>
<dbReference type="Pfam" id="PF02653">
    <property type="entry name" value="BPD_transp_2"/>
    <property type="match status" value="1"/>
</dbReference>
<evidence type="ECO:0000313" key="8">
    <source>
        <dbReference type="Proteomes" id="UP000237640"/>
    </source>
</evidence>
<name>A0A2T0MEU0_9FLAO</name>
<keyword evidence="8" id="KW-1185">Reference proteome</keyword>
<dbReference type="CDD" id="cd06581">
    <property type="entry name" value="TM_PBP1_LivM_like"/>
    <property type="match status" value="1"/>
</dbReference>
<dbReference type="PANTHER" id="PTHR30482">
    <property type="entry name" value="HIGH-AFFINITY BRANCHED-CHAIN AMINO ACID TRANSPORT SYSTEM PERMEASE"/>
    <property type="match status" value="1"/>
</dbReference>
<dbReference type="OrthoDB" id="9789927at2"/>
<keyword evidence="4 6" id="KW-1133">Transmembrane helix</keyword>
<evidence type="ECO:0000256" key="3">
    <source>
        <dbReference type="ARBA" id="ARBA00022692"/>
    </source>
</evidence>
<feature type="transmembrane region" description="Helical" evidence="6">
    <location>
        <begin position="253"/>
        <end position="279"/>
    </location>
</feature>
<feature type="transmembrane region" description="Helical" evidence="6">
    <location>
        <begin position="123"/>
        <end position="148"/>
    </location>
</feature>
<feature type="transmembrane region" description="Helical" evidence="6">
    <location>
        <begin position="315"/>
        <end position="336"/>
    </location>
</feature>
<feature type="transmembrane region" description="Helical" evidence="6">
    <location>
        <begin position="92"/>
        <end position="111"/>
    </location>
</feature>
<keyword evidence="5 6" id="KW-0472">Membrane</keyword>
<feature type="transmembrane region" description="Helical" evidence="6">
    <location>
        <begin position="220"/>
        <end position="241"/>
    </location>
</feature>
<evidence type="ECO:0000256" key="5">
    <source>
        <dbReference type="ARBA" id="ARBA00023136"/>
    </source>
</evidence>
<evidence type="ECO:0000256" key="2">
    <source>
        <dbReference type="ARBA" id="ARBA00022475"/>
    </source>
</evidence>
<evidence type="ECO:0000256" key="6">
    <source>
        <dbReference type="SAM" id="Phobius"/>
    </source>
</evidence>
<dbReference type="RefSeq" id="WP_106143110.1">
    <property type="nucleotide sequence ID" value="NZ_PVYX01000001.1"/>
</dbReference>
<organism evidence="7 8">
    <name type="scientific">Flagellimonas meridianipacifica</name>
    <dbReference type="NCBI Taxonomy" id="1080225"/>
    <lineage>
        <taxon>Bacteria</taxon>
        <taxon>Pseudomonadati</taxon>
        <taxon>Bacteroidota</taxon>
        <taxon>Flavobacteriia</taxon>
        <taxon>Flavobacteriales</taxon>
        <taxon>Flavobacteriaceae</taxon>
        <taxon>Flagellimonas</taxon>
    </lineage>
</organism>
<feature type="transmembrane region" description="Helical" evidence="6">
    <location>
        <begin position="43"/>
        <end position="62"/>
    </location>
</feature>
<sequence>MDKRTSYFEDITLLKDRPVKGWSLLGLLLFGLIPFVLAEYQVFIANLVLVNIIIILGLNVLVGNTGQISLGHGGFVAIGAYMTVILDEGWLPFLPSLILAGFVAAIFGFILGIPSLRLEGPYLAVATLGFGLAVTIVIGRLSFFGGHMGIMPPQLEVWGMKLTTNSHLYYLTLGIALVLGVFARLLIKSRIGRAFSAIRDSDIAAASLGVNVVRYKTMSFAFSAFYAGIGGGIWAYVLGFISPGNFTPVLSILLLSMVVVGGLGTITGSVLGATVITLLNLQGEKIQEVPLIGPFFEWVSVHYMSISGLPNINFVFMGLTVILIILFEPLGLFGIWMRIKIYFKTWPF</sequence>
<accession>A0A2T0MEU0</accession>
<feature type="transmembrane region" description="Helical" evidence="6">
    <location>
        <begin position="21"/>
        <end position="37"/>
    </location>
</feature>
<evidence type="ECO:0000313" key="7">
    <source>
        <dbReference type="EMBL" id="PRX56097.1"/>
    </source>
</evidence>
<protein>
    <submittedName>
        <fullName evidence="7">Branched-chain amino acid transport system permease protein</fullName>
    </submittedName>
</protein>
<feature type="transmembrane region" description="Helical" evidence="6">
    <location>
        <begin position="168"/>
        <end position="187"/>
    </location>
</feature>
<proteinExistence type="predicted"/>
<comment type="subcellular location">
    <subcellularLocation>
        <location evidence="1">Cell membrane</location>
        <topology evidence="1">Multi-pass membrane protein</topology>
    </subcellularLocation>
</comment>
<gene>
    <name evidence="7" type="ORF">CLV81_0088</name>
</gene>
<dbReference type="EMBL" id="PVYX01000001">
    <property type="protein sequence ID" value="PRX56097.1"/>
    <property type="molecule type" value="Genomic_DNA"/>
</dbReference>
<dbReference type="GO" id="GO:0015658">
    <property type="term" value="F:branched-chain amino acid transmembrane transporter activity"/>
    <property type="evidence" value="ECO:0007669"/>
    <property type="project" value="InterPro"/>
</dbReference>
<keyword evidence="2" id="KW-1003">Cell membrane</keyword>
<dbReference type="InterPro" id="IPR043428">
    <property type="entry name" value="LivM-like"/>
</dbReference>
<feature type="transmembrane region" description="Helical" evidence="6">
    <location>
        <begin position="69"/>
        <end position="86"/>
    </location>
</feature>
<comment type="caution">
    <text evidence="7">The sequence shown here is derived from an EMBL/GenBank/DDBJ whole genome shotgun (WGS) entry which is preliminary data.</text>
</comment>
<keyword evidence="3 6" id="KW-0812">Transmembrane</keyword>
<dbReference type="GO" id="GO:0005886">
    <property type="term" value="C:plasma membrane"/>
    <property type="evidence" value="ECO:0007669"/>
    <property type="project" value="UniProtKB-SubCell"/>
</dbReference>
<evidence type="ECO:0000256" key="1">
    <source>
        <dbReference type="ARBA" id="ARBA00004651"/>
    </source>
</evidence>
<reference evidence="7 8" key="1">
    <citation type="submission" date="2018-03" db="EMBL/GenBank/DDBJ databases">
        <title>Genomic Encyclopedia of Archaeal and Bacterial Type Strains, Phase II (KMG-II): from individual species to whole genera.</title>
        <authorList>
            <person name="Goeker M."/>
        </authorList>
    </citation>
    <scope>NUCLEOTIDE SEQUENCE [LARGE SCALE GENOMIC DNA]</scope>
    <source>
        <strain evidence="7 8">DSM 25027</strain>
    </source>
</reference>
<dbReference type="Proteomes" id="UP000237640">
    <property type="component" value="Unassembled WGS sequence"/>
</dbReference>
<dbReference type="AlphaFoldDB" id="A0A2T0MEU0"/>
<dbReference type="InterPro" id="IPR001851">
    <property type="entry name" value="ABC_transp_permease"/>
</dbReference>
<dbReference type="PANTHER" id="PTHR30482:SF10">
    <property type="entry name" value="HIGH-AFFINITY BRANCHED-CHAIN AMINO ACID TRANSPORT PROTEIN BRAE"/>
    <property type="match status" value="1"/>
</dbReference>